<sequence length="253" mass="27286">MGVVTEIDPTRARSFGDLAEAYDRARPGYPDEAVDWLVPPVARVVADVAAGTGKLTGSLLARGLVVEAVEPDGAMLAVLRTRHPLARLHQAPAERLPLATAGVDAVLVAQAWHWLRPYDATNEVRRVLRGGGSLGLVWNTPDPRSAWEFAAHGLDPAAWVPPRVAVPDDDLPFPTGEVQTAEFAWTWTVTAEEWVAAVATQSAVSTLPAPEREALLAERRAVVLGRIEATNAPTVRLRHRAMCLRWTPGVDAS</sequence>
<keyword evidence="3 5" id="KW-0808">Transferase</keyword>
<dbReference type="InterPro" id="IPR051052">
    <property type="entry name" value="Diverse_substrate_MTase"/>
</dbReference>
<evidence type="ECO:0000259" key="4">
    <source>
        <dbReference type="Pfam" id="PF08241"/>
    </source>
</evidence>
<evidence type="ECO:0000256" key="1">
    <source>
        <dbReference type="ARBA" id="ARBA00008361"/>
    </source>
</evidence>
<evidence type="ECO:0000313" key="5">
    <source>
        <dbReference type="EMBL" id="RKT79801.1"/>
    </source>
</evidence>
<reference evidence="5 6" key="1">
    <citation type="submission" date="2018-10" db="EMBL/GenBank/DDBJ databases">
        <title>Sequencing the genomes of 1000 actinobacteria strains.</title>
        <authorList>
            <person name="Klenk H.-P."/>
        </authorList>
    </citation>
    <scope>NUCLEOTIDE SEQUENCE [LARGE SCALE GENOMIC DNA]</scope>
    <source>
        <strain evidence="5 6">DSM 44267</strain>
    </source>
</reference>
<dbReference type="Gene3D" id="3.40.50.150">
    <property type="entry name" value="Vaccinia Virus protein VP39"/>
    <property type="match status" value="1"/>
</dbReference>
<name>A0A495XYW5_9MICO</name>
<feature type="domain" description="Methyltransferase type 11" evidence="4">
    <location>
        <begin position="47"/>
        <end position="134"/>
    </location>
</feature>
<comment type="similarity">
    <text evidence="1">Belongs to the methyltransferase superfamily.</text>
</comment>
<accession>A0A495XYW5</accession>
<dbReference type="SUPFAM" id="SSF53335">
    <property type="entry name" value="S-adenosyl-L-methionine-dependent methyltransferases"/>
    <property type="match status" value="1"/>
</dbReference>
<dbReference type="EMBL" id="RBXT01000001">
    <property type="protein sequence ID" value="RKT79801.1"/>
    <property type="molecule type" value="Genomic_DNA"/>
</dbReference>
<dbReference type="CDD" id="cd02440">
    <property type="entry name" value="AdoMet_MTases"/>
    <property type="match status" value="1"/>
</dbReference>
<protein>
    <submittedName>
        <fullName evidence="5">Methyltransferase family protein</fullName>
    </submittedName>
</protein>
<dbReference type="InterPro" id="IPR013216">
    <property type="entry name" value="Methyltransf_11"/>
</dbReference>
<gene>
    <name evidence="5" type="ORF">DFJ68_3279</name>
</gene>
<dbReference type="InterPro" id="IPR029063">
    <property type="entry name" value="SAM-dependent_MTases_sf"/>
</dbReference>
<dbReference type="Pfam" id="PF08241">
    <property type="entry name" value="Methyltransf_11"/>
    <property type="match status" value="1"/>
</dbReference>
<dbReference type="PANTHER" id="PTHR44942:SF4">
    <property type="entry name" value="METHYLTRANSFERASE TYPE 11 DOMAIN-CONTAINING PROTEIN"/>
    <property type="match status" value="1"/>
</dbReference>
<dbReference type="GO" id="GO:0008757">
    <property type="term" value="F:S-adenosylmethionine-dependent methyltransferase activity"/>
    <property type="evidence" value="ECO:0007669"/>
    <property type="project" value="InterPro"/>
</dbReference>
<evidence type="ECO:0000256" key="2">
    <source>
        <dbReference type="ARBA" id="ARBA00022603"/>
    </source>
</evidence>
<keyword evidence="6" id="KW-1185">Reference proteome</keyword>
<organism evidence="5 6">
    <name type="scientific">Terracoccus luteus</name>
    <dbReference type="NCBI Taxonomy" id="53356"/>
    <lineage>
        <taxon>Bacteria</taxon>
        <taxon>Bacillati</taxon>
        <taxon>Actinomycetota</taxon>
        <taxon>Actinomycetes</taxon>
        <taxon>Micrococcales</taxon>
        <taxon>Intrasporangiaceae</taxon>
        <taxon>Terracoccus</taxon>
    </lineage>
</organism>
<comment type="caution">
    <text evidence="5">The sequence shown here is derived from an EMBL/GenBank/DDBJ whole genome shotgun (WGS) entry which is preliminary data.</text>
</comment>
<dbReference type="GO" id="GO:0032259">
    <property type="term" value="P:methylation"/>
    <property type="evidence" value="ECO:0007669"/>
    <property type="project" value="UniProtKB-KW"/>
</dbReference>
<dbReference type="Proteomes" id="UP000278440">
    <property type="component" value="Unassembled WGS sequence"/>
</dbReference>
<evidence type="ECO:0000256" key="3">
    <source>
        <dbReference type="ARBA" id="ARBA00022679"/>
    </source>
</evidence>
<proteinExistence type="inferred from homology"/>
<dbReference type="PANTHER" id="PTHR44942">
    <property type="entry name" value="METHYLTRANSF_11 DOMAIN-CONTAINING PROTEIN"/>
    <property type="match status" value="1"/>
</dbReference>
<dbReference type="AlphaFoldDB" id="A0A495XYW5"/>
<evidence type="ECO:0000313" key="6">
    <source>
        <dbReference type="Proteomes" id="UP000278440"/>
    </source>
</evidence>
<keyword evidence="2 5" id="KW-0489">Methyltransferase</keyword>